<dbReference type="Pfam" id="PF26109">
    <property type="entry name" value="WHD_BrxR"/>
    <property type="match status" value="1"/>
</dbReference>
<dbReference type="InterPro" id="IPR059020">
    <property type="entry name" value="CapW_CTD"/>
</dbReference>
<feature type="domain" description="WYL" evidence="1">
    <location>
        <begin position="124"/>
        <end position="190"/>
    </location>
</feature>
<evidence type="ECO:0000259" key="2">
    <source>
        <dbReference type="Pfam" id="PF26107"/>
    </source>
</evidence>
<gene>
    <name evidence="4" type="ORF">N476_15635</name>
</gene>
<proteinExistence type="predicted"/>
<dbReference type="Pfam" id="PF26107">
    <property type="entry name" value="BrxR_CTD"/>
    <property type="match status" value="1"/>
</dbReference>
<dbReference type="EMBL" id="AUXZ01000073">
    <property type="protein sequence ID" value="KZN50719.1"/>
    <property type="molecule type" value="Genomic_DNA"/>
</dbReference>
<evidence type="ECO:0000313" key="4">
    <source>
        <dbReference type="EMBL" id="KZN50719.1"/>
    </source>
</evidence>
<dbReference type="PATRIC" id="fig|1365251.3.peg.2348"/>
<evidence type="ECO:0000259" key="3">
    <source>
        <dbReference type="Pfam" id="PF26109"/>
    </source>
</evidence>
<feature type="domain" description="DNA-binding transcriptional repressor CapW winged helix-turn-helix" evidence="3">
    <location>
        <begin position="12"/>
        <end position="92"/>
    </location>
</feature>
<sequence length="286" mass="33224">MMDTKTEFTNQQTERFKALEYMLYWEGGTNATRLSRFFGVHVNVISKAILLYRQAHPDNLVFDGKDPEKVFIPTAKFTPKFTRPKWSDYVDFIFHNANQYVSETYGSSAFSKGLTPIQSPNPEVTRLLFKAIRMGKEVMIDYRSRTNPLGKNRLVTPFAIANDGLRWHCRAYCHSRECFADFNLGRIMRVDLKGKSSISFQQDIIWFTFVDIEIGPHPELTQEEQNLVLNDFGYDKPFKIRTRGALVDYTIQYYRIAKDPEKVSGKAFPLVVLNSDDINEYFFPEA</sequence>
<organism evidence="4 5">
    <name type="scientific">Pseudoalteromonas luteoviolacea H33</name>
    <dbReference type="NCBI Taxonomy" id="1365251"/>
    <lineage>
        <taxon>Bacteria</taxon>
        <taxon>Pseudomonadati</taxon>
        <taxon>Pseudomonadota</taxon>
        <taxon>Gammaproteobacteria</taxon>
        <taxon>Alteromonadales</taxon>
        <taxon>Pseudoalteromonadaceae</taxon>
        <taxon>Pseudoalteromonas</taxon>
    </lineage>
</organism>
<dbReference type="AlphaFoldDB" id="A0A162AIQ8"/>
<comment type="caution">
    <text evidence="4">The sequence shown here is derived from an EMBL/GenBank/DDBJ whole genome shotgun (WGS) entry which is preliminary data.</text>
</comment>
<name>A0A162AIQ8_9GAMM</name>
<dbReference type="RefSeq" id="WP_063361834.1">
    <property type="nucleotide sequence ID" value="NZ_AUXZ01000073.1"/>
</dbReference>
<protein>
    <submittedName>
        <fullName evidence="4">Uncharacterized protein</fullName>
    </submittedName>
</protein>
<accession>A0A162AIQ8</accession>
<evidence type="ECO:0000259" key="1">
    <source>
        <dbReference type="Pfam" id="PF13280"/>
    </source>
</evidence>
<dbReference type="Proteomes" id="UP000076503">
    <property type="component" value="Unassembled WGS sequence"/>
</dbReference>
<dbReference type="InterPro" id="IPR016634">
    <property type="entry name" value="CapW-like"/>
</dbReference>
<evidence type="ECO:0000313" key="5">
    <source>
        <dbReference type="Proteomes" id="UP000076503"/>
    </source>
</evidence>
<dbReference type="InterPro" id="IPR026881">
    <property type="entry name" value="WYL_dom"/>
</dbReference>
<dbReference type="InterPro" id="IPR059019">
    <property type="entry name" value="WHD_CapW"/>
</dbReference>
<feature type="domain" description="DNA-binding transcriptional repressor CapW C-terminal dimerisation" evidence="2">
    <location>
        <begin position="209"/>
        <end position="278"/>
    </location>
</feature>
<reference evidence="4 5" key="1">
    <citation type="submission" date="2013-07" db="EMBL/GenBank/DDBJ databases">
        <title>Comparative Genomic and Metabolomic Analysis of Twelve Strains of Pseudoalteromonas luteoviolacea.</title>
        <authorList>
            <person name="Vynne N.G."/>
            <person name="Mansson M."/>
            <person name="Gram L."/>
        </authorList>
    </citation>
    <scope>NUCLEOTIDE SEQUENCE [LARGE SCALE GENOMIC DNA]</scope>
    <source>
        <strain evidence="4 5">H33</strain>
    </source>
</reference>
<dbReference type="Pfam" id="PF13280">
    <property type="entry name" value="WYL"/>
    <property type="match status" value="1"/>
</dbReference>
<dbReference type="OrthoDB" id="6400324at2"/>
<dbReference type="PROSITE" id="PS52050">
    <property type="entry name" value="WYL"/>
    <property type="match status" value="1"/>
</dbReference>
<dbReference type="PIRSF" id="PIRSF015558">
    <property type="entry name" value="Txn_reg_DeoR_prd"/>
    <property type="match status" value="1"/>
</dbReference>